<name>A0A5N6Z0V5_9EURO</name>
<dbReference type="AlphaFoldDB" id="A0A5N6Z0V5"/>
<evidence type="ECO:0000313" key="7">
    <source>
        <dbReference type="Proteomes" id="UP000327118"/>
    </source>
</evidence>
<dbReference type="SUPFAM" id="SSF144232">
    <property type="entry name" value="HIT/MYND zinc finger-like"/>
    <property type="match status" value="1"/>
</dbReference>
<dbReference type="PROSITE" id="PS01360">
    <property type="entry name" value="ZF_MYND_1"/>
    <property type="match status" value="1"/>
</dbReference>
<evidence type="ECO:0000256" key="4">
    <source>
        <dbReference type="PROSITE-ProRule" id="PRU00134"/>
    </source>
</evidence>
<keyword evidence="3" id="KW-0862">Zinc</keyword>
<organism evidence="6 7">
    <name type="scientific">Aspergillus coremiiformis</name>
    <dbReference type="NCBI Taxonomy" id="138285"/>
    <lineage>
        <taxon>Eukaryota</taxon>
        <taxon>Fungi</taxon>
        <taxon>Dikarya</taxon>
        <taxon>Ascomycota</taxon>
        <taxon>Pezizomycotina</taxon>
        <taxon>Eurotiomycetes</taxon>
        <taxon>Eurotiomycetidae</taxon>
        <taxon>Eurotiales</taxon>
        <taxon>Aspergillaceae</taxon>
        <taxon>Aspergillus</taxon>
        <taxon>Aspergillus subgen. Circumdati</taxon>
    </lineage>
</organism>
<dbReference type="GO" id="GO:0008270">
    <property type="term" value="F:zinc ion binding"/>
    <property type="evidence" value="ECO:0007669"/>
    <property type="project" value="UniProtKB-KW"/>
</dbReference>
<dbReference type="InterPro" id="IPR002893">
    <property type="entry name" value="Znf_MYND"/>
</dbReference>
<sequence>MASIVLPSGCGICGKKQNLFQCAGCKVMLYCGREHQVAHRESHKSACSIIRRRRATMDQEEQALRNCPGDFMMPAGDAFVNCVGHFWGLLDTRDYMRARFGVVEAMSQIKSEESVHSQLDHSTDLLRLCRSDNMGVRGLVPALMLRLNKDQDCYDFLKWWNVINDDFCYDWGNMDLPYLDIKNADAFESASQFCREYLELSHVVAITLLKIKMLFDLVRLEESTRVLGTKLPREIFDLIQSSLPQSPVVASNREIMSGTGRREMIEELEDQIDDLYEAVDDGNRYFWPGLQTPSMHLAAEPQAYSRGSKEEMQLVLQMNYDAWMETPGAIEFIEAKMY</sequence>
<dbReference type="OrthoDB" id="5952526at2759"/>
<evidence type="ECO:0000313" key="6">
    <source>
        <dbReference type="EMBL" id="KAE8351304.1"/>
    </source>
</evidence>
<protein>
    <recommendedName>
        <fullName evidence="5">MYND-type domain-containing protein</fullName>
    </recommendedName>
</protein>
<dbReference type="EMBL" id="ML739177">
    <property type="protein sequence ID" value="KAE8351304.1"/>
    <property type="molecule type" value="Genomic_DNA"/>
</dbReference>
<keyword evidence="2 4" id="KW-0863">Zinc-finger</keyword>
<evidence type="ECO:0000256" key="1">
    <source>
        <dbReference type="ARBA" id="ARBA00022723"/>
    </source>
</evidence>
<feature type="domain" description="MYND-type" evidence="5">
    <location>
        <begin position="10"/>
        <end position="47"/>
    </location>
</feature>
<evidence type="ECO:0000256" key="3">
    <source>
        <dbReference type="ARBA" id="ARBA00022833"/>
    </source>
</evidence>
<keyword evidence="1" id="KW-0479">Metal-binding</keyword>
<proteinExistence type="predicted"/>
<accession>A0A5N6Z0V5</accession>
<evidence type="ECO:0000256" key="2">
    <source>
        <dbReference type="ARBA" id="ARBA00022771"/>
    </source>
</evidence>
<reference evidence="7" key="1">
    <citation type="submission" date="2019-04" db="EMBL/GenBank/DDBJ databases">
        <title>Friends and foes A comparative genomics studyof 23 Aspergillus species from section Flavi.</title>
        <authorList>
            <consortium name="DOE Joint Genome Institute"/>
            <person name="Kjaerbolling I."/>
            <person name="Vesth T."/>
            <person name="Frisvad J.C."/>
            <person name="Nybo J.L."/>
            <person name="Theobald S."/>
            <person name="Kildgaard S."/>
            <person name="Isbrandt T."/>
            <person name="Kuo A."/>
            <person name="Sato A."/>
            <person name="Lyhne E.K."/>
            <person name="Kogle M.E."/>
            <person name="Wiebenga A."/>
            <person name="Kun R.S."/>
            <person name="Lubbers R.J."/>
            <person name="Makela M.R."/>
            <person name="Barry K."/>
            <person name="Chovatia M."/>
            <person name="Clum A."/>
            <person name="Daum C."/>
            <person name="Haridas S."/>
            <person name="He G."/>
            <person name="LaButti K."/>
            <person name="Lipzen A."/>
            <person name="Mondo S."/>
            <person name="Riley R."/>
            <person name="Salamov A."/>
            <person name="Simmons B.A."/>
            <person name="Magnuson J.K."/>
            <person name="Henrissat B."/>
            <person name="Mortensen U.H."/>
            <person name="Larsen T.O."/>
            <person name="Devries R.P."/>
            <person name="Grigoriev I.V."/>
            <person name="Machida M."/>
            <person name="Baker S.E."/>
            <person name="Andersen M.R."/>
        </authorList>
    </citation>
    <scope>NUCLEOTIDE SEQUENCE [LARGE SCALE GENOMIC DNA]</scope>
    <source>
        <strain evidence="7">CBS 553.77</strain>
    </source>
</reference>
<keyword evidence="7" id="KW-1185">Reference proteome</keyword>
<evidence type="ECO:0000259" key="5">
    <source>
        <dbReference type="PROSITE" id="PS50865"/>
    </source>
</evidence>
<dbReference type="Proteomes" id="UP000327118">
    <property type="component" value="Unassembled WGS sequence"/>
</dbReference>
<dbReference type="Gene3D" id="6.10.140.2220">
    <property type="match status" value="1"/>
</dbReference>
<dbReference type="Pfam" id="PF01753">
    <property type="entry name" value="zf-MYND"/>
    <property type="match status" value="1"/>
</dbReference>
<dbReference type="PROSITE" id="PS50865">
    <property type="entry name" value="ZF_MYND_2"/>
    <property type="match status" value="1"/>
</dbReference>
<gene>
    <name evidence="6" type="ORF">BDV28DRAFT_137353</name>
</gene>